<dbReference type="GO" id="GO:0006032">
    <property type="term" value="P:chitin catabolic process"/>
    <property type="evidence" value="ECO:0007669"/>
    <property type="project" value="UniProtKB-KW"/>
</dbReference>
<name>A0A8H2X4E9_9AGAM</name>
<evidence type="ECO:0000256" key="14">
    <source>
        <dbReference type="SAM" id="MobiDB-lite"/>
    </source>
</evidence>
<dbReference type="GO" id="GO:0071555">
    <property type="term" value="P:cell wall organization"/>
    <property type="evidence" value="ECO:0007669"/>
    <property type="project" value="UniProtKB-KW"/>
</dbReference>
<evidence type="ECO:0000256" key="1">
    <source>
        <dbReference type="ARBA" id="ARBA00001941"/>
    </source>
</evidence>
<dbReference type="GO" id="GO:0000272">
    <property type="term" value="P:polysaccharide catabolic process"/>
    <property type="evidence" value="ECO:0007669"/>
    <property type="project" value="UniProtKB-KW"/>
</dbReference>
<comment type="subcellular location">
    <subcellularLocation>
        <location evidence="2">Cell membrane</location>
        <topology evidence="2">Lipid-anchor</topology>
        <topology evidence="2">GPI-anchor</topology>
    </subcellularLocation>
</comment>
<keyword evidence="5" id="KW-0146">Chitin degradation</keyword>
<evidence type="ECO:0000256" key="15">
    <source>
        <dbReference type="SAM" id="SignalP"/>
    </source>
</evidence>
<keyword evidence="4" id="KW-0325">Glycoprotein</keyword>
<keyword evidence="8" id="KW-0170">Cobalt</keyword>
<feature type="chain" id="PRO_5034457479" description="chitin deacetylase" evidence="15">
    <location>
        <begin position="18"/>
        <end position="411"/>
    </location>
</feature>
<feature type="compositionally biased region" description="Polar residues" evidence="14">
    <location>
        <begin position="380"/>
        <end position="390"/>
    </location>
</feature>
<dbReference type="PANTHER" id="PTHR10587:SF135">
    <property type="entry name" value="CHITIN DEACETYLASE 3"/>
    <property type="match status" value="1"/>
</dbReference>
<dbReference type="GO" id="GO:0004099">
    <property type="term" value="F:chitin deacetylase activity"/>
    <property type="evidence" value="ECO:0007669"/>
    <property type="project" value="UniProtKB-EC"/>
</dbReference>
<sequence length="411" mass="42981">MLALAVLCSALVSTAAASALPGKWYREPGAMDHPVHKLFSRQTTTAPVGSAEWKAKFPKGALNATSIPAAWTAALQKALADGKIPSYDDVPVATTAGTYRSKSGSTLNGGKAPICSSTVGCKDATQIYDVPDGIVAISFDDGPLPASPALYKFLREHNQKVTHFFIGSNILANPTIFTEAFETNGNDIAVHTWSHPQMTTLTNEMVLAELGWTCQIIHDSTGGRLPMYWRPSYGDSDSRVRAIASEIFGLKTVIWNDDTNDWKIPDGTQTLAAAKAVLTKHYNGPKSPGLNILEHELAASTVQVFTDTYPLIAQNGWQGKSIPDAMGTNWYLNAKDNTSPVGEMAVGSGSSVTVPVANSTSSAANGGQSATGTNGGASAPTGTPAQQTSGAGRLTLGGAFGVVLIGLMAVL</sequence>
<reference evidence="17" key="1">
    <citation type="submission" date="2021-01" db="EMBL/GenBank/DDBJ databases">
        <authorList>
            <person name="Kaushik A."/>
        </authorList>
    </citation>
    <scope>NUCLEOTIDE SEQUENCE</scope>
    <source>
        <strain evidence="17">AG6-10EEA</strain>
    </source>
</reference>
<evidence type="ECO:0000256" key="3">
    <source>
        <dbReference type="ARBA" id="ARBA00022475"/>
    </source>
</evidence>
<dbReference type="GO" id="GO:0005886">
    <property type="term" value="C:plasma membrane"/>
    <property type="evidence" value="ECO:0007669"/>
    <property type="project" value="UniProtKB-SubCell"/>
</dbReference>
<keyword evidence="10" id="KW-0961">Cell wall biogenesis/degradation</keyword>
<feature type="domain" description="NodB homology" evidence="16">
    <location>
        <begin position="133"/>
        <end position="320"/>
    </location>
</feature>
<dbReference type="Gene3D" id="3.20.20.370">
    <property type="entry name" value="Glycoside hydrolase/deacetylase"/>
    <property type="match status" value="1"/>
</dbReference>
<dbReference type="GO" id="GO:0009272">
    <property type="term" value="P:fungal-type cell wall biogenesis"/>
    <property type="evidence" value="ECO:0007669"/>
    <property type="project" value="UniProtKB-ARBA"/>
</dbReference>
<evidence type="ECO:0000313" key="17">
    <source>
        <dbReference type="EMBL" id="CAE6417723.1"/>
    </source>
</evidence>
<dbReference type="PROSITE" id="PS51677">
    <property type="entry name" value="NODB"/>
    <property type="match status" value="1"/>
</dbReference>
<dbReference type="InterPro" id="IPR002509">
    <property type="entry name" value="NODB_dom"/>
</dbReference>
<protein>
    <recommendedName>
        <fullName evidence="12">chitin deacetylase</fullName>
        <ecNumber evidence="12">3.5.1.41</ecNumber>
    </recommendedName>
</protein>
<evidence type="ECO:0000256" key="11">
    <source>
        <dbReference type="ARBA" id="ARBA00023326"/>
    </source>
</evidence>
<evidence type="ECO:0000256" key="8">
    <source>
        <dbReference type="ARBA" id="ARBA00023285"/>
    </source>
</evidence>
<evidence type="ECO:0000256" key="4">
    <source>
        <dbReference type="ARBA" id="ARBA00022622"/>
    </source>
</evidence>
<keyword evidence="3" id="KW-1003">Cell membrane</keyword>
<evidence type="ECO:0000256" key="12">
    <source>
        <dbReference type="ARBA" id="ARBA00024056"/>
    </source>
</evidence>
<keyword evidence="11" id="KW-0624">Polysaccharide degradation</keyword>
<dbReference type="EMBL" id="CAJMXA010000131">
    <property type="protein sequence ID" value="CAE6417723.1"/>
    <property type="molecule type" value="Genomic_DNA"/>
</dbReference>
<dbReference type="PANTHER" id="PTHR10587">
    <property type="entry name" value="GLYCOSYL TRANSFERASE-RELATED"/>
    <property type="match status" value="1"/>
</dbReference>
<evidence type="ECO:0000313" key="18">
    <source>
        <dbReference type="Proteomes" id="UP000663853"/>
    </source>
</evidence>
<comment type="caution">
    <text evidence="17">The sequence shown here is derived from an EMBL/GenBank/DDBJ whole genome shotgun (WGS) entry which is preliminary data.</text>
</comment>
<dbReference type="Proteomes" id="UP000663853">
    <property type="component" value="Unassembled WGS sequence"/>
</dbReference>
<comment type="catalytic activity">
    <reaction evidence="13">
        <text>[(1-&gt;4)-N-acetyl-beta-D-glucosaminyl](n) + n H2O = chitosan + n acetate</text>
        <dbReference type="Rhea" id="RHEA:10464"/>
        <dbReference type="Rhea" id="RHEA-COMP:9593"/>
        <dbReference type="Rhea" id="RHEA-COMP:9597"/>
        <dbReference type="ChEBI" id="CHEBI:15377"/>
        <dbReference type="ChEBI" id="CHEBI:17029"/>
        <dbReference type="ChEBI" id="CHEBI:30089"/>
        <dbReference type="ChEBI" id="CHEBI:57704"/>
        <dbReference type="EC" id="3.5.1.41"/>
    </reaction>
    <physiologicalReaction direction="left-to-right" evidence="13">
        <dbReference type="Rhea" id="RHEA:10465"/>
    </physiologicalReaction>
</comment>
<evidence type="ECO:0000256" key="5">
    <source>
        <dbReference type="ARBA" id="ARBA00023024"/>
    </source>
</evidence>
<feature type="region of interest" description="Disordered" evidence="14">
    <location>
        <begin position="357"/>
        <end position="390"/>
    </location>
</feature>
<gene>
    <name evidence="17" type="ORF">RDB_LOCUS8628</name>
</gene>
<feature type="signal peptide" evidence="15">
    <location>
        <begin position="1"/>
        <end position="17"/>
    </location>
</feature>
<evidence type="ECO:0000256" key="7">
    <source>
        <dbReference type="ARBA" id="ARBA00023277"/>
    </source>
</evidence>
<evidence type="ECO:0000256" key="9">
    <source>
        <dbReference type="ARBA" id="ARBA00023288"/>
    </source>
</evidence>
<feature type="compositionally biased region" description="Polar residues" evidence="14">
    <location>
        <begin position="357"/>
        <end position="372"/>
    </location>
</feature>
<proteinExistence type="predicted"/>
<keyword evidence="4" id="KW-0336">GPI-anchor</keyword>
<dbReference type="AlphaFoldDB" id="A0A8H2X4E9"/>
<evidence type="ECO:0000256" key="6">
    <source>
        <dbReference type="ARBA" id="ARBA00023136"/>
    </source>
</evidence>
<accession>A0A8H2X4E9</accession>
<keyword evidence="6" id="KW-0472">Membrane</keyword>
<evidence type="ECO:0000256" key="2">
    <source>
        <dbReference type="ARBA" id="ARBA00004609"/>
    </source>
</evidence>
<keyword evidence="15" id="KW-0732">Signal</keyword>
<organism evidence="17 18">
    <name type="scientific">Rhizoctonia solani</name>
    <dbReference type="NCBI Taxonomy" id="456999"/>
    <lineage>
        <taxon>Eukaryota</taxon>
        <taxon>Fungi</taxon>
        <taxon>Dikarya</taxon>
        <taxon>Basidiomycota</taxon>
        <taxon>Agaricomycotina</taxon>
        <taxon>Agaricomycetes</taxon>
        <taxon>Cantharellales</taxon>
        <taxon>Ceratobasidiaceae</taxon>
        <taxon>Rhizoctonia</taxon>
    </lineage>
</organism>
<dbReference type="InterPro" id="IPR011330">
    <property type="entry name" value="Glyco_hydro/deAcase_b/a-brl"/>
</dbReference>
<evidence type="ECO:0000259" key="16">
    <source>
        <dbReference type="PROSITE" id="PS51677"/>
    </source>
</evidence>
<dbReference type="GO" id="GO:0098552">
    <property type="term" value="C:side of membrane"/>
    <property type="evidence" value="ECO:0007669"/>
    <property type="project" value="UniProtKB-KW"/>
</dbReference>
<dbReference type="Pfam" id="PF01522">
    <property type="entry name" value="Polysacc_deac_1"/>
    <property type="match status" value="1"/>
</dbReference>
<dbReference type="InterPro" id="IPR050248">
    <property type="entry name" value="Polysacc_deacetylase_ArnD"/>
</dbReference>
<keyword evidence="9" id="KW-0449">Lipoprotein</keyword>
<evidence type="ECO:0000256" key="13">
    <source>
        <dbReference type="ARBA" id="ARBA00048494"/>
    </source>
</evidence>
<keyword evidence="7" id="KW-0119">Carbohydrate metabolism</keyword>
<dbReference type="SUPFAM" id="SSF88713">
    <property type="entry name" value="Glycoside hydrolase/deacetylase"/>
    <property type="match status" value="1"/>
</dbReference>
<dbReference type="EC" id="3.5.1.41" evidence="12"/>
<evidence type="ECO:0000256" key="10">
    <source>
        <dbReference type="ARBA" id="ARBA00023316"/>
    </source>
</evidence>
<comment type="cofactor">
    <cofactor evidence="1">
        <name>Co(2+)</name>
        <dbReference type="ChEBI" id="CHEBI:48828"/>
    </cofactor>
</comment>